<reference evidence="1" key="1">
    <citation type="submission" date="2023-08" db="EMBL/GenBank/DDBJ databases">
        <title>A de novo genome assembly of Solanum verrucosum Schlechtendal, a Mexican diploid species geographically isolated from the other diploid A-genome species in potato relatives.</title>
        <authorList>
            <person name="Hosaka K."/>
        </authorList>
    </citation>
    <scope>NUCLEOTIDE SEQUENCE</scope>
    <source>
        <tissue evidence="1">Young leaves</tissue>
    </source>
</reference>
<keyword evidence="2" id="KW-1185">Reference proteome</keyword>
<proteinExistence type="predicted"/>
<name>A0AAF0R9E8_SOLVR</name>
<protein>
    <submittedName>
        <fullName evidence="1">Uncharacterized protein</fullName>
    </submittedName>
</protein>
<evidence type="ECO:0000313" key="1">
    <source>
        <dbReference type="EMBL" id="WMV37108.1"/>
    </source>
</evidence>
<dbReference type="EMBL" id="CP133618">
    <property type="protein sequence ID" value="WMV37108.1"/>
    <property type="molecule type" value="Genomic_DNA"/>
</dbReference>
<sequence length="111" mass="12371">MPLYPSSILDDQFNTLTESLKELQANNKCMLSSICHVLQEEMRLDSTFTDTPEISDDKTITSVLDLACDTVKSHLDSQLPIHDVGYTIQKTISPSLLFSASIDTTDLEFSI</sequence>
<organism evidence="1 2">
    <name type="scientific">Solanum verrucosum</name>
    <dbReference type="NCBI Taxonomy" id="315347"/>
    <lineage>
        <taxon>Eukaryota</taxon>
        <taxon>Viridiplantae</taxon>
        <taxon>Streptophyta</taxon>
        <taxon>Embryophyta</taxon>
        <taxon>Tracheophyta</taxon>
        <taxon>Spermatophyta</taxon>
        <taxon>Magnoliopsida</taxon>
        <taxon>eudicotyledons</taxon>
        <taxon>Gunneridae</taxon>
        <taxon>Pentapetalae</taxon>
        <taxon>asterids</taxon>
        <taxon>lamiids</taxon>
        <taxon>Solanales</taxon>
        <taxon>Solanaceae</taxon>
        <taxon>Solanoideae</taxon>
        <taxon>Solaneae</taxon>
        <taxon>Solanum</taxon>
    </lineage>
</organism>
<dbReference type="AlphaFoldDB" id="A0AAF0R9E8"/>
<dbReference type="Proteomes" id="UP001234989">
    <property type="component" value="Chromosome 7"/>
</dbReference>
<accession>A0AAF0R9E8</accession>
<gene>
    <name evidence="1" type="ORF">MTR67_030493</name>
</gene>
<evidence type="ECO:0000313" key="2">
    <source>
        <dbReference type="Proteomes" id="UP001234989"/>
    </source>
</evidence>